<dbReference type="RefSeq" id="WP_042360935.1">
    <property type="nucleotide sequence ID" value="NZ_JAFBEC010000017.1"/>
</dbReference>
<reference evidence="1 2" key="1">
    <citation type="submission" date="2021-01" db="EMBL/GenBank/DDBJ databases">
        <title>Genomic Encyclopedia of Type Strains, Phase IV (KMG-IV): sequencing the most valuable type-strain genomes for metagenomic binning, comparative biology and taxonomic classification.</title>
        <authorList>
            <person name="Goeker M."/>
        </authorList>
    </citation>
    <scope>NUCLEOTIDE SEQUENCE [LARGE SCALE GENOMIC DNA]</scope>
    <source>
        <strain evidence="1 2">DSM 25540</strain>
    </source>
</reference>
<dbReference type="SUPFAM" id="SSF101697">
    <property type="entry name" value="Hypothetical protein YfhH"/>
    <property type="match status" value="1"/>
</dbReference>
<dbReference type="Pfam" id="PF08838">
    <property type="entry name" value="DUF1811"/>
    <property type="match status" value="1"/>
</dbReference>
<organism evidence="1 2">
    <name type="scientific">Geomicrobium sediminis</name>
    <dbReference type="NCBI Taxonomy" id="1347788"/>
    <lineage>
        <taxon>Bacteria</taxon>
        <taxon>Bacillati</taxon>
        <taxon>Bacillota</taxon>
        <taxon>Bacilli</taxon>
        <taxon>Bacillales</taxon>
        <taxon>Geomicrobium</taxon>
    </lineage>
</organism>
<keyword evidence="2" id="KW-1185">Reference proteome</keyword>
<name>A0ABS2PHA9_9BACL</name>
<comment type="caution">
    <text evidence="1">The sequence shown here is derived from an EMBL/GenBank/DDBJ whole genome shotgun (WGS) entry which is preliminary data.</text>
</comment>
<evidence type="ECO:0008006" key="3">
    <source>
        <dbReference type="Google" id="ProtNLM"/>
    </source>
</evidence>
<dbReference type="Gene3D" id="2.30.30.340">
    <property type="entry name" value="Hypothetical protein YfhH like domains"/>
    <property type="match status" value="1"/>
</dbReference>
<proteinExistence type="predicted"/>
<accession>A0ABS2PHA9</accession>
<sequence length="105" mass="12336">MDQRYGRLTRQELLREVTTLTERARKAEQKGMLSEFEVYERKKTIAQSYLLDRKQYEPGKRYEIQGEDQGSLLISYMNGVFAWGYRDGETDLTAIPISLLKRHAT</sequence>
<evidence type="ECO:0000313" key="2">
    <source>
        <dbReference type="Proteomes" id="UP000741863"/>
    </source>
</evidence>
<dbReference type="InterPro" id="IPR014938">
    <property type="entry name" value="YfhH-like"/>
</dbReference>
<protein>
    <recommendedName>
        <fullName evidence="3">Transcriptional regulator</fullName>
    </recommendedName>
</protein>
<evidence type="ECO:0000313" key="1">
    <source>
        <dbReference type="EMBL" id="MBM7634820.1"/>
    </source>
</evidence>
<gene>
    <name evidence="1" type="ORF">JOD17_003946</name>
</gene>
<dbReference type="Proteomes" id="UP000741863">
    <property type="component" value="Unassembled WGS sequence"/>
</dbReference>
<dbReference type="Gene3D" id="1.10.287.880">
    <property type="entry name" value="Hypothetical protein YfhH domain"/>
    <property type="match status" value="1"/>
</dbReference>
<dbReference type="EMBL" id="JAFBEC010000017">
    <property type="protein sequence ID" value="MBM7634820.1"/>
    <property type="molecule type" value="Genomic_DNA"/>
</dbReference>
<dbReference type="InterPro" id="IPR036289">
    <property type="entry name" value="YfhH"/>
</dbReference>